<dbReference type="InterPro" id="IPR050190">
    <property type="entry name" value="UPF0213_domain"/>
</dbReference>
<dbReference type="InterPro" id="IPR000305">
    <property type="entry name" value="GIY-YIG_endonuc"/>
</dbReference>
<comment type="similarity">
    <text evidence="1">Belongs to the UPF0213 family.</text>
</comment>
<sequence length="127" mass="14249">MSGSHSTRRASTACSWPAAGIHEARECAHHRSASKGTSIVYFLRLRSGCIYVGVTEDLEQRLRNHVSGQACRTTWFDPPASILRLECCTSLSAARFREAQLKRWSREKKEALIEGDLDTLRALSQSR</sequence>
<dbReference type="AlphaFoldDB" id="B2A067"/>
<dbReference type="EMBL" id="CP001032">
    <property type="protein sequence ID" value="ACB77403.1"/>
    <property type="molecule type" value="Genomic_DNA"/>
</dbReference>
<dbReference type="HOGENOM" id="CLU_1968317_0_0_0"/>
<dbReference type="KEGG" id="ote:Oter_4129"/>
<evidence type="ECO:0000313" key="4">
    <source>
        <dbReference type="Proteomes" id="UP000007013"/>
    </source>
</evidence>
<evidence type="ECO:0000313" key="3">
    <source>
        <dbReference type="EMBL" id="ACB77403.1"/>
    </source>
</evidence>
<evidence type="ECO:0000256" key="1">
    <source>
        <dbReference type="ARBA" id="ARBA00007435"/>
    </source>
</evidence>
<dbReference type="STRING" id="452637.Oter_4129"/>
<dbReference type="InterPro" id="IPR035901">
    <property type="entry name" value="GIY-YIG_endonuc_sf"/>
</dbReference>
<dbReference type="RefSeq" id="WP_012376931.1">
    <property type="nucleotide sequence ID" value="NC_010571.1"/>
</dbReference>
<dbReference type="eggNOG" id="COG2827">
    <property type="taxonomic scope" value="Bacteria"/>
</dbReference>
<proteinExistence type="inferred from homology"/>
<dbReference type="PROSITE" id="PS50164">
    <property type="entry name" value="GIY_YIG"/>
    <property type="match status" value="1"/>
</dbReference>
<dbReference type="Pfam" id="PF01541">
    <property type="entry name" value="GIY-YIG"/>
    <property type="match status" value="1"/>
</dbReference>
<dbReference type="PANTHER" id="PTHR34477">
    <property type="entry name" value="UPF0213 PROTEIN YHBQ"/>
    <property type="match status" value="1"/>
</dbReference>
<dbReference type="PANTHER" id="PTHR34477:SF1">
    <property type="entry name" value="UPF0213 PROTEIN YHBQ"/>
    <property type="match status" value="1"/>
</dbReference>
<organism evidence="3 4">
    <name type="scientific">Opitutus terrae (strain DSM 11246 / JCM 15787 / PB90-1)</name>
    <dbReference type="NCBI Taxonomy" id="452637"/>
    <lineage>
        <taxon>Bacteria</taxon>
        <taxon>Pseudomonadati</taxon>
        <taxon>Verrucomicrobiota</taxon>
        <taxon>Opitutia</taxon>
        <taxon>Opitutales</taxon>
        <taxon>Opitutaceae</taxon>
        <taxon>Opitutus</taxon>
    </lineage>
</organism>
<dbReference type="OrthoDB" id="9807770at2"/>
<gene>
    <name evidence="3" type="ordered locus">Oter_4129</name>
</gene>
<keyword evidence="4" id="KW-1185">Reference proteome</keyword>
<reference evidence="3 4" key="1">
    <citation type="journal article" date="2011" name="J. Bacteriol.">
        <title>Genome sequence of the verrucomicrobium Opitutus terrae PB90-1, an abundant inhabitant of rice paddy soil ecosystems.</title>
        <authorList>
            <person name="van Passel M.W."/>
            <person name="Kant R."/>
            <person name="Palva A."/>
            <person name="Copeland A."/>
            <person name="Lucas S."/>
            <person name="Lapidus A."/>
            <person name="Glavina del Rio T."/>
            <person name="Pitluck S."/>
            <person name="Goltsman E."/>
            <person name="Clum A."/>
            <person name="Sun H."/>
            <person name="Schmutz J."/>
            <person name="Larimer F.W."/>
            <person name="Land M.L."/>
            <person name="Hauser L."/>
            <person name="Kyrpides N."/>
            <person name="Mikhailova N."/>
            <person name="Richardson P.P."/>
            <person name="Janssen P.H."/>
            <person name="de Vos W.M."/>
            <person name="Smidt H."/>
        </authorList>
    </citation>
    <scope>NUCLEOTIDE SEQUENCE [LARGE SCALE GENOMIC DNA]</scope>
    <source>
        <strain evidence="4">DSM 11246 / JCM 15787 / PB90-1</strain>
    </source>
</reference>
<dbReference type="Gene3D" id="3.40.1440.10">
    <property type="entry name" value="GIY-YIG endonuclease"/>
    <property type="match status" value="1"/>
</dbReference>
<protein>
    <submittedName>
        <fullName evidence="3">Excinuclease ABC C subunit domain protein</fullName>
    </submittedName>
</protein>
<accession>B2A067</accession>
<evidence type="ECO:0000259" key="2">
    <source>
        <dbReference type="PROSITE" id="PS50164"/>
    </source>
</evidence>
<feature type="domain" description="GIY-YIG" evidence="2">
    <location>
        <begin position="36"/>
        <end position="111"/>
    </location>
</feature>
<dbReference type="SUPFAM" id="SSF82771">
    <property type="entry name" value="GIY-YIG endonuclease"/>
    <property type="match status" value="1"/>
</dbReference>
<dbReference type="Proteomes" id="UP000007013">
    <property type="component" value="Chromosome"/>
</dbReference>
<name>B2A067_OPITP</name>